<keyword evidence="1" id="KW-0812">Transmembrane</keyword>
<feature type="transmembrane region" description="Helical" evidence="1">
    <location>
        <begin position="56"/>
        <end position="74"/>
    </location>
</feature>
<evidence type="ECO:0000256" key="1">
    <source>
        <dbReference type="SAM" id="Phobius"/>
    </source>
</evidence>
<comment type="caution">
    <text evidence="2">The sequence shown here is derived from an EMBL/GenBank/DDBJ whole genome shotgun (WGS) entry which is preliminary data.</text>
</comment>
<organism evidence="2 3">
    <name type="scientific">Micromonospora azadirachtae</name>
    <dbReference type="NCBI Taxonomy" id="1970735"/>
    <lineage>
        <taxon>Bacteria</taxon>
        <taxon>Bacillati</taxon>
        <taxon>Actinomycetota</taxon>
        <taxon>Actinomycetes</taxon>
        <taxon>Micromonosporales</taxon>
        <taxon>Micromonosporaceae</taxon>
        <taxon>Micromonospora</taxon>
    </lineage>
</organism>
<gene>
    <name evidence="2" type="ORF">ACFQZ8_10680</name>
</gene>
<keyword evidence="2" id="KW-0547">Nucleotide-binding</keyword>
<dbReference type="Proteomes" id="UP001597053">
    <property type="component" value="Unassembled WGS sequence"/>
</dbReference>
<feature type="transmembrane region" description="Helical" evidence="1">
    <location>
        <begin position="20"/>
        <end position="44"/>
    </location>
</feature>
<evidence type="ECO:0000313" key="3">
    <source>
        <dbReference type="Proteomes" id="UP001597053"/>
    </source>
</evidence>
<name>A0ABW3A0B1_9ACTN</name>
<dbReference type="EMBL" id="JBHTHM010000396">
    <property type="protein sequence ID" value="MFD0784375.1"/>
    <property type="molecule type" value="Genomic_DNA"/>
</dbReference>
<keyword evidence="2" id="KW-0067">ATP-binding</keyword>
<feature type="transmembrane region" description="Helical" evidence="1">
    <location>
        <begin position="80"/>
        <end position="104"/>
    </location>
</feature>
<feature type="non-terminal residue" evidence="2">
    <location>
        <position position="158"/>
    </location>
</feature>
<evidence type="ECO:0000313" key="2">
    <source>
        <dbReference type="EMBL" id="MFD0784375.1"/>
    </source>
</evidence>
<keyword evidence="1" id="KW-1133">Transmembrane helix</keyword>
<dbReference type="GO" id="GO:0005524">
    <property type="term" value="F:ATP binding"/>
    <property type="evidence" value="ECO:0007669"/>
    <property type="project" value="UniProtKB-KW"/>
</dbReference>
<keyword evidence="1" id="KW-0472">Membrane</keyword>
<sequence length="158" mass="15645">MPAVPVRTVPPAVLDSPAGGALSLTFATLPALLRLTCGIVGAVVAVSVRTPPVQSVALVCAVGVLTAWSIRYAARALRGGVTPAVVVGDVALTTGACLLIPWLVAPEVLPGEGSWIAILASTTVINTQITAPARWSIPAGLLVAAGYATGAHAAGNPG</sequence>
<accession>A0ABW3A0B1</accession>
<reference evidence="3" key="1">
    <citation type="journal article" date="2019" name="Int. J. Syst. Evol. Microbiol.">
        <title>The Global Catalogue of Microorganisms (GCM) 10K type strain sequencing project: providing services to taxonomists for standard genome sequencing and annotation.</title>
        <authorList>
            <consortium name="The Broad Institute Genomics Platform"/>
            <consortium name="The Broad Institute Genome Sequencing Center for Infectious Disease"/>
            <person name="Wu L."/>
            <person name="Ma J."/>
        </authorList>
    </citation>
    <scope>NUCLEOTIDE SEQUENCE [LARGE SCALE GENOMIC DNA]</scope>
    <source>
        <strain evidence="3">JCM 32148</strain>
    </source>
</reference>
<protein>
    <submittedName>
        <fullName evidence="2">ATP-binding protein</fullName>
    </submittedName>
</protein>
<proteinExistence type="predicted"/>
<keyword evidence="3" id="KW-1185">Reference proteome</keyword>